<dbReference type="GO" id="GO:0005634">
    <property type="term" value="C:nucleus"/>
    <property type="evidence" value="ECO:0007669"/>
    <property type="project" value="UniProtKB-SubCell"/>
</dbReference>
<feature type="domain" description="C2H2-type" evidence="13">
    <location>
        <begin position="244"/>
        <end position="271"/>
    </location>
</feature>
<sequence length="340" mass="37739">MSRSCIEGYKDVMMENPLQFSDLLCGKPNSNDPPSPDCKKEDENVILSPTCDRIPTPDRTETLCEDVPVRTLPSDHPTDLHTAEDDEEKSTPVKEEEDPLFPDRSSDPAEATTTCIKEEPAWCQGEHFPHNDLDTPTDSQCVANNGKTEPLAPKEEDDVTQMDVPPPMSLTSIKDIKEEPFWAEGKELLSLPEASMPMDPLQGSPSDLKEESDLSEEGTLSENDEESKYTPDTEEQLYSGEKPFMCSICLKGCYTKANLEAHQRIHTRERRFTCRTCGIYYESKFKLVHHQKSHKVPPPPPSPPLAASLISSSSLPTASLSPSSPGPLSSLANCDYVKRT</sequence>
<keyword evidence="3" id="KW-0479">Metal-binding</keyword>
<feature type="compositionally biased region" description="Low complexity" evidence="12">
    <location>
        <begin position="305"/>
        <end position="330"/>
    </location>
</feature>
<evidence type="ECO:0000313" key="14">
    <source>
        <dbReference type="EMBL" id="PIN98599.1"/>
    </source>
</evidence>
<feature type="region of interest" description="Disordered" evidence="12">
    <location>
        <begin position="49"/>
        <end position="170"/>
    </location>
</feature>
<feature type="region of interest" description="Disordered" evidence="12">
    <location>
        <begin position="291"/>
        <end position="330"/>
    </location>
</feature>
<comment type="subcellular location">
    <subcellularLocation>
        <location evidence="1">Nucleus</location>
    </subcellularLocation>
</comment>
<feature type="region of interest" description="Disordered" evidence="12">
    <location>
        <begin position="191"/>
        <end position="236"/>
    </location>
</feature>
<evidence type="ECO:0000256" key="4">
    <source>
        <dbReference type="ARBA" id="ARBA00022737"/>
    </source>
</evidence>
<dbReference type="GO" id="GO:0003677">
    <property type="term" value="F:DNA binding"/>
    <property type="evidence" value="ECO:0007669"/>
    <property type="project" value="UniProtKB-KW"/>
</dbReference>
<dbReference type="InterPro" id="IPR013087">
    <property type="entry name" value="Znf_C2H2_type"/>
</dbReference>
<organism evidence="14 15">
    <name type="scientific">Aquarana catesbeiana</name>
    <name type="common">American bullfrog</name>
    <name type="synonym">Rana catesbeiana</name>
    <dbReference type="NCBI Taxonomy" id="8400"/>
    <lineage>
        <taxon>Eukaryota</taxon>
        <taxon>Metazoa</taxon>
        <taxon>Chordata</taxon>
        <taxon>Craniata</taxon>
        <taxon>Vertebrata</taxon>
        <taxon>Euteleostomi</taxon>
        <taxon>Amphibia</taxon>
        <taxon>Batrachia</taxon>
        <taxon>Anura</taxon>
        <taxon>Neobatrachia</taxon>
        <taxon>Ranoidea</taxon>
        <taxon>Ranidae</taxon>
        <taxon>Aquarana</taxon>
    </lineage>
</organism>
<dbReference type="AlphaFoldDB" id="A0A2G9P5N1"/>
<comment type="similarity">
    <text evidence="2">Belongs to the krueppel C2H2-type zinc-finger protein family.</text>
</comment>
<keyword evidence="6" id="KW-0862">Zinc</keyword>
<evidence type="ECO:0000256" key="9">
    <source>
        <dbReference type="ARBA" id="ARBA00023163"/>
    </source>
</evidence>
<dbReference type="PROSITE" id="PS00028">
    <property type="entry name" value="ZINC_FINGER_C2H2_1"/>
    <property type="match status" value="2"/>
</dbReference>
<accession>A0A2G9P5N1</accession>
<dbReference type="PANTHER" id="PTHR24394">
    <property type="entry name" value="ZINC FINGER PROTEIN"/>
    <property type="match status" value="1"/>
</dbReference>
<evidence type="ECO:0000256" key="11">
    <source>
        <dbReference type="PROSITE-ProRule" id="PRU00042"/>
    </source>
</evidence>
<dbReference type="GO" id="GO:0008270">
    <property type="term" value="F:zinc ion binding"/>
    <property type="evidence" value="ECO:0007669"/>
    <property type="project" value="UniProtKB-KW"/>
</dbReference>
<evidence type="ECO:0000256" key="7">
    <source>
        <dbReference type="ARBA" id="ARBA00023015"/>
    </source>
</evidence>
<dbReference type="Proteomes" id="UP000228934">
    <property type="component" value="Unassembled WGS sequence"/>
</dbReference>
<keyword evidence="9" id="KW-0804">Transcription</keyword>
<keyword evidence="5 11" id="KW-0863">Zinc-finger</keyword>
<dbReference type="SUPFAM" id="SSF57667">
    <property type="entry name" value="beta-beta-alpha zinc fingers"/>
    <property type="match status" value="1"/>
</dbReference>
<keyword evidence="7" id="KW-0805">Transcription regulation</keyword>
<reference evidence="15" key="1">
    <citation type="journal article" date="2017" name="Nat. Commun.">
        <title>The North American bullfrog draft genome provides insight into hormonal regulation of long noncoding RNA.</title>
        <authorList>
            <person name="Hammond S.A."/>
            <person name="Warren R.L."/>
            <person name="Vandervalk B.P."/>
            <person name="Kucuk E."/>
            <person name="Khan H."/>
            <person name="Gibb E.A."/>
            <person name="Pandoh P."/>
            <person name="Kirk H."/>
            <person name="Zhao Y."/>
            <person name="Jones M."/>
            <person name="Mungall A.J."/>
            <person name="Coope R."/>
            <person name="Pleasance S."/>
            <person name="Moore R.A."/>
            <person name="Holt R.A."/>
            <person name="Round J.M."/>
            <person name="Ohora S."/>
            <person name="Walle B.V."/>
            <person name="Veldhoen N."/>
            <person name="Helbing C.C."/>
            <person name="Birol I."/>
        </authorList>
    </citation>
    <scope>NUCLEOTIDE SEQUENCE [LARGE SCALE GENOMIC DNA]</scope>
</reference>
<feature type="non-terminal residue" evidence="14">
    <location>
        <position position="340"/>
    </location>
</feature>
<keyword evidence="10" id="KW-0539">Nucleus</keyword>
<dbReference type="PANTHER" id="PTHR24394:SF29">
    <property type="entry name" value="MYONEURIN"/>
    <property type="match status" value="1"/>
</dbReference>
<name>A0A2G9P5N1_AQUCT</name>
<evidence type="ECO:0000313" key="15">
    <source>
        <dbReference type="Proteomes" id="UP000228934"/>
    </source>
</evidence>
<evidence type="ECO:0000256" key="10">
    <source>
        <dbReference type="ARBA" id="ARBA00023242"/>
    </source>
</evidence>
<dbReference type="SMART" id="SM00355">
    <property type="entry name" value="ZnF_C2H2"/>
    <property type="match status" value="2"/>
</dbReference>
<feature type="compositionally biased region" description="Polar residues" evidence="12">
    <location>
        <begin position="134"/>
        <end position="147"/>
    </location>
</feature>
<evidence type="ECO:0000259" key="13">
    <source>
        <dbReference type="PROSITE" id="PS50157"/>
    </source>
</evidence>
<protein>
    <recommendedName>
        <fullName evidence="13">C2H2-type domain-containing protein</fullName>
    </recommendedName>
</protein>
<keyword evidence="4" id="KW-0677">Repeat</keyword>
<evidence type="ECO:0000256" key="6">
    <source>
        <dbReference type="ARBA" id="ARBA00022833"/>
    </source>
</evidence>
<dbReference type="GO" id="GO:0000981">
    <property type="term" value="F:DNA-binding transcription factor activity, RNA polymerase II-specific"/>
    <property type="evidence" value="ECO:0007669"/>
    <property type="project" value="TreeGrafter"/>
</dbReference>
<keyword evidence="15" id="KW-1185">Reference proteome</keyword>
<dbReference type="FunFam" id="3.30.160.60:FF:001480">
    <property type="entry name" value="Si:cabz01071911.3"/>
    <property type="match status" value="1"/>
</dbReference>
<evidence type="ECO:0000256" key="8">
    <source>
        <dbReference type="ARBA" id="ARBA00023125"/>
    </source>
</evidence>
<evidence type="ECO:0000256" key="1">
    <source>
        <dbReference type="ARBA" id="ARBA00004123"/>
    </source>
</evidence>
<dbReference type="EMBL" id="KV923346">
    <property type="protein sequence ID" value="PIN98599.1"/>
    <property type="molecule type" value="Genomic_DNA"/>
</dbReference>
<keyword evidence="8" id="KW-0238">DNA-binding</keyword>
<feature type="compositionally biased region" description="Basic and acidic residues" evidence="12">
    <location>
        <begin position="76"/>
        <end position="94"/>
    </location>
</feature>
<gene>
    <name evidence="14" type="ORF">AB205_0024520</name>
</gene>
<dbReference type="OrthoDB" id="10482147at2759"/>
<dbReference type="Pfam" id="PF00096">
    <property type="entry name" value="zf-C2H2"/>
    <property type="match status" value="1"/>
</dbReference>
<proteinExistence type="inferred from homology"/>
<dbReference type="InterPro" id="IPR036236">
    <property type="entry name" value="Znf_C2H2_sf"/>
</dbReference>
<evidence type="ECO:0000256" key="12">
    <source>
        <dbReference type="SAM" id="MobiDB-lite"/>
    </source>
</evidence>
<dbReference type="Gene3D" id="3.30.160.60">
    <property type="entry name" value="Classic Zinc Finger"/>
    <property type="match status" value="1"/>
</dbReference>
<feature type="domain" description="C2H2-type" evidence="13">
    <location>
        <begin position="272"/>
        <end position="299"/>
    </location>
</feature>
<evidence type="ECO:0000256" key="2">
    <source>
        <dbReference type="ARBA" id="ARBA00006991"/>
    </source>
</evidence>
<dbReference type="PROSITE" id="PS50157">
    <property type="entry name" value="ZINC_FINGER_C2H2_2"/>
    <property type="match status" value="2"/>
</dbReference>
<evidence type="ECO:0000256" key="5">
    <source>
        <dbReference type="ARBA" id="ARBA00022771"/>
    </source>
</evidence>
<evidence type="ECO:0000256" key="3">
    <source>
        <dbReference type="ARBA" id="ARBA00022723"/>
    </source>
</evidence>